<dbReference type="Pfam" id="PF01636">
    <property type="entry name" value="APH"/>
    <property type="match status" value="1"/>
</dbReference>
<evidence type="ECO:0000256" key="1">
    <source>
        <dbReference type="ARBA" id="ARBA00038240"/>
    </source>
</evidence>
<organism evidence="3 4">
    <name type="scientific">Candidatus Thiodiazotropha taylori</name>
    <dbReference type="NCBI Taxonomy" id="2792791"/>
    <lineage>
        <taxon>Bacteria</taxon>
        <taxon>Pseudomonadati</taxon>
        <taxon>Pseudomonadota</taxon>
        <taxon>Gammaproteobacteria</taxon>
        <taxon>Chromatiales</taxon>
        <taxon>Sedimenticolaceae</taxon>
        <taxon>Candidatus Thiodiazotropha</taxon>
    </lineage>
</organism>
<dbReference type="SUPFAM" id="SSF56112">
    <property type="entry name" value="Protein kinase-like (PK-like)"/>
    <property type="match status" value="1"/>
</dbReference>
<protein>
    <submittedName>
        <fullName evidence="3">Phosphotransferase</fullName>
    </submittedName>
</protein>
<comment type="similarity">
    <text evidence="1">Belongs to the pseudomonas-type ThrB family.</text>
</comment>
<accession>A0A9E4N4R7</accession>
<gene>
    <name evidence="3" type="ORF">JAZ07_07735</name>
</gene>
<feature type="domain" description="Aminoglycoside phosphotransferase" evidence="2">
    <location>
        <begin position="31"/>
        <end position="243"/>
    </location>
</feature>
<dbReference type="AlphaFoldDB" id="A0A9E4N4R7"/>
<evidence type="ECO:0000259" key="2">
    <source>
        <dbReference type="Pfam" id="PF01636"/>
    </source>
</evidence>
<name>A0A9E4N4R7_9GAMM</name>
<dbReference type="GO" id="GO:0019202">
    <property type="term" value="F:amino acid kinase activity"/>
    <property type="evidence" value="ECO:0007669"/>
    <property type="project" value="TreeGrafter"/>
</dbReference>
<reference evidence="3" key="1">
    <citation type="journal article" date="2021" name="Proc. Natl. Acad. Sci. U.S.A.">
        <title>Global biogeography of chemosynthetic symbionts reveals both localized and globally distributed symbiont groups. .</title>
        <authorList>
            <person name="Osvatic J.T."/>
            <person name="Wilkins L.G.E."/>
            <person name="Leibrecht L."/>
            <person name="Leray M."/>
            <person name="Zauner S."/>
            <person name="Polzin J."/>
            <person name="Camacho Y."/>
            <person name="Gros O."/>
            <person name="van Gils J.A."/>
            <person name="Eisen J.A."/>
            <person name="Petersen J.M."/>
            <person name="Yuen B."/>
        </authorList>
    </citation>
    <scope>NUCLEOTIDE SEQUENCE</scope>
    <source>
        <strain evidence="3">MAGclacostrist064TRANS</strain>
    </source>
</reference>
<dbReference type="Gene3D" id="3.30.200.20">
    <property type="entry name" value="Phosphorylase Kinase, domain 1"/>
    <property type="match status" value="1"/>
</dbReference>
<dbReference type="InterPro" id="IPR002575">
    <property type="entry name" value="Aminoglycoside_PTrfase"/>
</dbReference>
<dbReference type="InterPro" id="IPR050249">
    <property type="entry name" value="Pseudomonas-type_ThrB"/>
</dbReference>
<proteinExistence type="inferred from homology"/>
<dbReference type="Proteomes" id="UP000886667">
    <property type="component" value="Unassembled WGS sequence"/>
</dbReference>
<evidence type="ECO:0000313" key="3">
    <source>
        <dbReference type="EMBL" id="MCG7946223.1"/>
    </source>
</evidence>
<evidence type="ECO:0000313" key="4">
    <source>
        <dbReference type="Proteomes" id="UP000886667"/>
    </source>
</evidence>
<dbReference type="Gene3D" id="3.90.1200.10">
    <property type="match status" value="1"/>
</dbReference>
<dbReference type="PANTHER" id="PTHR21064:SF6">
    <property type="entry name" value="AMINOGLYCOSIDE PHOSPHOTRANSFERASE DOMAIN-CONTAINING PROTEIN"/>
    <property type="match status" value="1"/>
</dbReference>
<comment type="caution">
    <text evidence="3">The sequence shown here is derived from an EMBL/GenBank/DDBJ whole genome shotgun (WGS) entry which is preliminary data.</text>
</comment>
<dbReference type="PANTHER" id="PTHR21064">
    <property type="entry name" value="AMINOGLYCOSIDE PHOSPHOTRANSFERASE DOMAIN-CONTAINING PROTEIN-RELATED"/>
    <property type="match status" value="1"/>
</dbReference>
<dbReference type="EMBL" id="JAEPCM010000262">
    <property type="protein sequence ID" value="MCG7946223.1"/>
    <property type="molecule type" value="Genomic_DNA"/>
</dbReference>
<sequence>MNQSKSFGNHSINPHKFLGCFSIPENDVLKINKLRGGIENNVYRINTLSGEFVLRIYRNRNLQEVQYECNILSYLDGGDYIRTPKVILTRKDLPVAIQDSVCATLYTFIDGEIAQFGTTELLDDTCRFVEWFQYVTNKRKWNCHIKSFRVNRILSMCHLITHSDDIQIPPELRSQILSEIKLFPRYQELFRQFPDCLVHGDLMPSNLILDSNGRLSAVIDFDDSYVESALFEYTSIARGMCFTSDLKLNWHLLNRLYNHTKRVLGAISQDAFFLALRYVCFRYFVYIYYSVHIWGLSEDKPLWLKDFRKWRILTEKNLSEQLTNI</sequence>
<dbReference type="InterPro" id="IPR011009">
    <property type="entry name" value="Kinase-like_dom_sf"/>
</dbReference>